<feature type="compositionally biased region" description="Basic and acidic residues" evidence="1">
    <location>
        <begin position="90"/>
        <end position="102"/>
    </location>
</feature>
<accession>A0A0F9Y2L8</accession>
<dbReference type="AlphaFoldDB" id="A0A0F9Y2L8"/>
<evidence type="ECO:0000313" key="2">
    <source>
        <dbReference type="EMBL" id="KKN98888.1"/>
    </source>
</evidence>
<name>A0A0F9Y2L8_9ZZZZ</name>
<evidence type="ECO:0000256" key="1">
    <source>
        <dbReference type="SAM" id="MobiDB-lite"/>
    </source>
</evidence>
<dbReference type="EMBL" id="LAZR01000049">
    <property type="protein sequence ID" value="KKN98888.1"/>
    <property type="molecule type" value="Genomic_DNA"/>
</dbReference>
<reference evidence="2" key="1">
    <citation type="journal article" date="2015" name="Nature">
        <title>Complex archaea that bridge the gap between prokaryotes and eukaryotes.</title>
        <authorList>
            <person name="Spang A."/>
            <person name="Saw J.H."/>
            <person name="Jorgensen S.L."/>
            <person name="Zaremba-Niedzwiedzka K."/>
            <person name="Martijn J."/>
            <person name="Lind A.E."/>
            <person name="van Eijk R."/>
            <person name="Schleper C."/>
            <person name="Guy L."/>
            <person name="Ettema T.J."/>
        </authorList>
    </citation>
    <scope>NUCLEOTIDE SEQUENCE</scope>
</reference>
<gene>
    <name evidence="2" type="ORF">LCGC14_0141290</name>
</gene>
<organism evidence="2">
    <name type="scientific">marine sediment metagenome</name>
    <dbReference type="NCBI Taxonomy" id="412755"/>
    <lineage>
        <taxon>unclassified sequences</taxon>
        <taxon>metagenomes</taxon>
        <taxon>ecological metagenomes</taxon>
    </lineage>
</organism>
<sequence>MNLSQARKKLDEISKSTGTKHVKVLVSELCKVLHSVLSAIERIEKSMHPLQTITFPKQNPVPPTETGLPTTNPIDPPFTPRPFRSPPIKDPFDARQLEGDSE</sequence>
<comment type="caution">
    <text evidence="2">The sequence shown here is derived from an EMBL/GenBank/DDBJ whole genome shotgun (WGS) entry which is preliminary data.</text>
</comment>
<proteinExistence type="predicted"/>
<protein>
    <submittedName>
        <fullName evidence="2">Uncharacterized protein</fullName>
    </submittedName>
</protein>
<feature type="region of interest" description="Disordered" evidence="1">
    <location>
        <begin position="51"/>
        <end position="102"/>
    </location>
</feature>
<feature type="compositionally biased region" description="Pro residues" evidence="1">
    <location>
        <begin position="74"/>
        <end position="89"/>
    </location>
</feature>